<reference evidence="1" key="1">
    <citation type="submission" date="2004-05" db="EMBL/GenBank/DDBJ databases">
        <title>Exogenous auxin-induced genes in Arachis hypogea cell suspension culture.</title>
        <authorList>
            <person name="Nag R."/>
            <person name="Chaudhuri S."/>
            <person name="Maity M."/>
            <person name="DasGupta M."/>
        </authorList>
    </citation>
    <scope>NUCLEOTIDE SEQUENCE</scope>
    <source>
        <tissue evidence="1">Cell suspension culture of cotyledonous origin</tissue>
    </source>
</reference>
<accession>Q5QET4</accession>
<feature type="non-terminal residue" evidence="1">
    <location>
        <position position="38"/>
    </location>
</feature>
<organism evidence="1">
    <name type="scientific">Arachis hypogaea</name>
    <name type="common">Peanut</name>
    <dbReference type="NCBI Taxonomy" id="3818"/>
    <lineage>
        <taxon>Eukaryota</taxon>
        <taxon>Viridiplantae</taxon>
        <taxon>Streptophyta</taxon>
        <taxon>Embryophyta</taxon>
        <taxon>Tracheophyta</taxon>
        <taxon>Spermatophyta</taxon>
        <taxon>Magnoliopsida</taxon>
        <taxon>eudicotyledons</taxon>
        <taxon>Gunneridae</taxon>
        <taxon>Pentapetalae</taxon>
        <taxon>rosids</taxon>
        <taxon>fabids</taxon>
        <taxon>Fabales</taxon>
        <taxon>Fabaceae</taxon>
        <taxon>Papilionoideae</taxon>
        <taxon>50 kb inversion clade</taxon>
        <taxon>dalbergioids sensu lato</taxon>
        <taxon>Dalbergieae</taxon>
        <taxon>Pterocarpus clade</taxon>
        <taxon>Arachis</taxon>
    </lineage>
</organism>
<protein>
    <submittedName>
        <fullName evidence="1">Uncharacterized protein</fullName>
    </submittedName>
</protein>
<dbReference type="AlphaFoldDB" id="Q5QET4"/>
<sequence>LFPLHMISQPEPKEACNHACLFIVFHCISKYSILLYLV</sequence>
<evidence type="ECO:0000313" key="1">
    <source>
        <dbReference type="EMBL" id="AAV63569.1"/>
    </source>
</evidence>
<feature type="non-terminal residue" evidence="1">
    <location>
        <position position="1"/>
    </location>
</feature>
<dbReference type="EMBL" id="AY639033">
    <property type="protein sequence ID" value="AAV63569.1"/>
    <property type="molecule type" value="mRNA"/>
</dbReference>
<proteinExistence type="evidence at transcript level"/>
<name>Q5QET4_ARAHY</name>